<dbReference type="AlphaFoldDB" id="A0A084IK08"/>
<evidence type="ECO:0000256" key="2">
    <source>
        <dbReference type="ARBA" id="ARBA00022729"/>
    </source>
</evidence>
<dbReference type="GO" id="GO:0050821">
    <property type="term" value="P:protein stabilization"/>
    <property type="evidence" value="ECO:0007669"/>
    <property type="project" value="TreeGrafter"/>
</dbReference>
<dbReference type="InterPro" id="IPR005632">
    <property type="entry name" value="Chaperone_Skp"/>
</dbReference>
<feature type="chain" id="PRO_5001776531" evidence="4">
    <location>
        <begin position="29"/>
        <end position="202"/>
    </location>
</feature>
<dbReference type="EMBL" id="APNK01000018">
    <property type="protein sequence ID" value="KEZ77042.1"/>
    <property type="molecule type" value="Genomic_DNA"/>
</dbReference>
<dbReference type="eggNOG" id="COG2825">
    <property type="taxonomic scope" value="Bacteria"/>
</dbReference>
<dbReference type="SUPFAM" id="SSF111384">
    <property type="entry name" value="OmpH-like"/>
    <property type="match status" value="1"/>
</dbReference>
<feature type="compositionally biased region" description="Low complexity" evidence="3">
    <location>
        <begin position="191"/>
        <end position="202"/>
    </location>
</feature>
<feature type="region of interest" description="Disordered" evidence="3">
    <location>
        <begin position="86"/>
        <end position="108"/>
    </location>
</feature>
<dbReference type="SMART" id="SM00935">
    <property type="entry name" value="OmpH"/>
    <property type="match status" value="1"/>
</dbReference>
<comment type="caution">
    <text evidence="5">The sequence shown here is derived from an EMBL/GenBank/DDBJ whole genome shotgun (WGS) entry which is preliminary data.</text>
</comment>
<protein>
    <submittedName>
        <fullName evidence="5">Periplasmic chaperone for outer membrane proteins Skp</fullName>
    </submittedName>
</protein>
<comment type="similarity">
    <text evidence="1">Belongs to the Skp family.</text>
</comment>
<feature type="signal peptide" evidence="4">
    <location>
        <begin position="1"/>
        <end position="28"/>
    </location>
</feature>
<dbReference type="Proteomes" id="UP000028302">
    <property type="component" value="Unassembled WGS sequence"/>
</dbReference>
<name>A0A084IK08_SALHC</name>
<evidence type="ECO:0000313" key="5">
    <source>
        <dbReference type="EMBL" id="KEZ77042.1"/>
    </source>
</evidence>
<evidence type="ECO:0000256" key="1">
    <source>
        <dbReference type="ARBA" id="ARBA00009091"/>
    </source>
</evidence>
<keyword evidence="2 4" id="KW-0732">Signal</keyword>
<dbReference type="Pfam" id="PF03938">
    <property type="entry name" value="OmpH"/>
    <property type="match status" value="1"/>
</dbReference>
<sequence length="202" mass="22405">MTVLTRRMSYWLVAVVMATGLASSVADAQPTRPPPKIGVVDLDRLVRESPQAQNAKKNMAERFAKRKNALEAASAELQSEMDRLKNNADSMSDDERDQLSSKIRDDKHQLQLKQSQYNDDVSDAEQKELDHMRSDLRQVIDDYAKNNGYDLIMGDSVLYASDSVDITDAILQRLKTQADQDAKQAKDSQKAKSAAAGGDSAD</sequence>
<gene>
    <name evidence="5" type="ORF">C41B8_12020</name>
</gene>
<dbReference type="RefSeq" id="WP_037338469.1">
    <property type="nucleotide sequence ID" value="NZ_APNK01000018.1"/>
</dbReference>
<dbReference type="InterPro" id="IPR024930">
    <property type="entry name" value="Skp_dom_sf"/>
</dbReference>
<proteinExistence type="inferred from homology"/>
<dbReference type="PANTHER" id="PTHR35089">
    <property type="entry name" value="CHAPERONE PROTEIN SKP"/>
    <property type="match status" value="1"/>
</dbReference>
<dbReference type="GO" id="GO:0051082">
    <property type="term" value="F:unfolded protein binding"/>
    <property type="evidence" value="ECO:0007669"/>
    <property type="project" value="InterPro"/>
</dbReference>
<dbReference type="GO" id="GO:0005829">
    <property type="term" value="C:cytosol"/>
    <property type="evidence" value="ECO:0007669"/>
    <property type="project" value="TreeGrafter"/>
</dbReference>
<dbReference type="PANTHER" id="PTHR35089:SF1">
    <property type="entry name" value="CHAPERONE PROTEIN SKP"/>
    <property type="match status" value="1"/>
</dbReference>
<dbReference type="Gene3D" id="3.30.910.20">
    <property type="entry name" value="Skp domain"/>
    <property type="match status" value="1"/>
</dbReference>
<dbReference type="OrthoDB" id="5294628at2"/>
<evidence type="ECO:0000256" key="4">
    <source>
        <dbReference type="SAM" id="SignalP"/>
    </source>
</evidence>
<feature type="compositionally biased region" description="Basic and acidic residues" evidence="3">
    <location>
        <begin position="97"/>
        <end position="108"/>
    </location>
</feature>
<organism evidence="5 6">
    <name type="scientific">Salinisphaera hydrothermalis (strain C41B8)</name>
    <dbReference type="NCBI Taxonomy" id="1304275"/>
    <lineage>
        <taxon>Bacteria</taxon>
        <taxon>Pseudomonadati</taxon>
        <taxon>Pseudomonadota</taxon>
        <taxon>Gammaproteobacteria</taxon>
        <taxon>Salinisphaerales</taxon>
        <taxon>Salinisphaeraceae</taxon>
        <taxon>Salinisphaera</taxon>
    </lineage>
</organism>
<dbReference type="STRING" id="1304275.C41B8_12020"/>
<keyword evidence="6" id="KW-1185">Reference proteome</keyword>
<accession>A0A084IK08</accession>
<feature type="compositionally biased region" description="Basic and acidic residues" evidence="3">
    <location>
        <begin position="176"/>
        <end position="190"/>
    </location>
</feature>
<evidence type="ECO:0000256" key="3">
    <source>
        <dbReference type="SAM" id="MobiDB-lite"/>
    </source>
</evidence>
<feature type="region of interest" description="Disordered" evidence="3">
    <location>
        <begin position="176"/>
        <end position="202"/>
    </location>
</feature>
<reference evidence="5 6" key="1">
    <citation type="submission" date="2013-03" db="EMBL/GenBank/DDBJ databases">
        <title>Salinisphaera hydrothermalis C41B8 Genome Sequencing.</title>
        <authorList>
            <person name="Li C."/>
            <person name="Lai Q."/>
            <person name="Shao Z."/>
        </authorList>
    </citation>
    <scope>NUCLEOTIDE SEQUENCE [LARGE SCALE GENOMIC DNA]</scope>
    <source>
        <strain evidence="5 6">C41B8</strain>
    </source>
</reference>
<evidence type="ECO:0000313" key="6">
    <source>
        <dbReference type="Proteomes" id="UP000028302"/>
    </source>
</evidence>